<sequence>MNAPGLPLHLQLFAAAVLLLFVGWLVYLIRYHRLSLRDSLLWLVSTSGALVATLFPGTLRWFARGLNIEVPSNALFALAFVYVLLNLLALTVSMSGQAARTRRLTQECALLRAELDTLRERLDGAAARE</sequence>
<organism evidence="3 4">
    <name type="scientific">Anaeromyxobacter diazotrophicus</name>
    <dbReference type="NCBI Taxonomy" id="2590199"/>
    <lineage>
        <taxon>Bacteria</taxon>
        <taxon>Pseudomonadati</taxon>
        <taxon>Myxococcota</taxon>
        <taxon>Myxococcia</taxon>
        <taxon>Myxococcales</taxon>
        <taxon>Cystobacterineae</taxon>
        <taxon>Anaeromyxobacteraceae</taxon>
        <taxon>Anaeromyxobacter</taxon>
    </lineage>
</organism>
<feature type="coiled-coil region" evidence="1">
    <location>
        <begin position="101"/>
        <end position="128"/>
    </location>
</feature>
<evidence type="ECO:0008006" key="5">
    <source>
        <dbReference type="Google" id="ProtNLM"/>
    </source>
</evidence>
<evidence type="ECO:0000313" key="3">
    <source>
        <dbReference type="EMBL" id="GEJ56371.1"/>
    </source>
</evidence>
<feature type="transmembrane region" description="Helical" evidence="2">
    <location>
        <begin position="40"/>
        <end position="62"/>
    </location>
</feature>
<reference evidence="4" key="1">
    <citation type="journal article" date="2020" name="Appl. Environ. Microbiol.">
        <title>Diazotrophic Anaeromyxobacter Isolates from Soils.</title>
        <authorList>
            <person name="Masuda Y."/>
            <person name="Yamanaka H."/>
            <person name="Xu Z.X."/>
            <person name="Shiratori Y."/>
            <person name="Aono T."/>
            <person name="Amachi S."/>
            <person name="Senoo K."/>
            <person name="Itoh H."/>
        </authorList>
    </citation>
    <scope>NUCLEOTIDE SEQUENCE [LARGE SCALE GENOMIC DNA]</scope>
    <source>
        <strain evidence="4">R267</strain>
    </source>
</reference>
<accession>A0A7I9VIY5</accession>
<keyword evidence="1" id="KW-0175">Coiled coil</keyword>
<gene>
    <name evidence="3" type="ORF">AMYX_11120</name>
</gene>
<feature type="transmembrane region" description="Helical" evidence="2">
    <location>
        <begin position="6"/>
        <end position="28"/>
    </location>
</feature>
<name>A0A7I9VIY5_9BACT</name>
<dbReference type="InterPro" id="IPR019277">
    <property type="entry name" value="DUF2304"/>
</dbReference>
<keyword evidence="2" id="KW-0472">Membrane</keyword>
<keyword evidence="2" id="KW-0812">Transmembrane</keyword>
<feature type="transmembrane region" description="Helical" evidence="2">
    <location>
        <begin position="74"/>
        <end position="94"/>
    </location>
</feature>
<keyword evidence="2" id="KW-1133">Transmembrane helix</keyword>
<keyword evidence="4" id="KW-1185">Reference proteome</keyword>
<dbReference type="EMBL" id="BJTG01000002">
    <property type="protein sequence ID" value="GEJ56371.1"/>
    <property type="molecule type" value="Genomic_DNA"/>
</dbReference>
<proteinExistence type="predicted"/>
<comment type="caution">
    <text evidence="3">The sequence shown here is derived from an EMBL/GenBank/DDBJ whole genome shotgun (WGS) entry which is preliminary data.</text>
</comment>
<evidence type="ECO:0000313" key="4">
    <source>
        <dbReference type="Proteomes" id="UP000503640"/>
    </source>
</evidence>
<evidence type="ECO:0000256" key="1">
    <source>
        <dbReference type="SAM" id="Coils"/>
    </source>
</evidence>
<dbReference type="RefSeq" id="WP_176063781.1">
    <property type="nucleotide sequence ID" value="NZ_BJTG01000002.1"/>
</dbReference>
<dbReference type="Pfam" id="PF10066">
    <property type="entry name" value="DUF2304"/>
    <property type="match status" value="1"/>
</dbReference>
<dbReference type="Proteomes" id="UP000503640">
    <property type="component" value="Unassembled WGS sequence"/>
</dbReference>
<evidence type="ECO:0000256" key="2">
    <source>
        <dbReference type="SAM" id="Phobius"/>
    </source>
</evidence>
<dbReference type="AlphaFoldDB" id="A0A7I9VIY5"/>
<protein>
    <recommendedName>
        <fullName evidence="5">DUF2304 domain-containing protein</fullName>
    </recommendedName>
</protein>